<dbReference type="Proteomes" id="UP000559987">
    <property type="component" value="Unassembled WGS sequence"/>
</dbReference>
<dbReference type="HAMAP" id="MF_01590">
    <property type="entry name" value="tRNA_carboxymethyltr_CmoB"/>
    <property type="match status" value="1"/>
</dbReference>
<keyword evidence="1 3" id="KW-0808">Transferase</keyword>
<keyword evidence="5" id="KW-1185">Reference proteome</keyword>
<keyword evidence="4" id="KW-0489">Methyltransferase</keyword>
<evidence type="ECO:0000256" key="3">
    <source>
        <dbReference type="HAMAP-Rule" id="MF_01590"/>
    </source>
</evidence>
<evidence type="ECO:0000256" key="2">
    <source>
        <dbReference type="ARBA" id="ARBA00022694"/>
    </source>
</evidence>
<evidence type="ECO:0000256" key="1">
    <source>
        <dbReference type="ARBA" id="ARBA00022679"/>
    </source>
</evidence>
<keyword evidence="2 3" id="KW-0819">tRNA processing</keyword>
<dbReference type="EC" id="2.5.1.-" evidence="3"/>
<dbReference type="GO" id="GO:0002098">
    <property type="term" value="P:tRNA wobble uridine modification"/>
    <property type="evidence" value="ECO:0007669"/>
    <property type="project" value="InterPro"/>
</dbReference>
<feature type="binding site" evidence="3">
    <location>
        <begin position="154"/>
        <end position="156"/>
    </location>
    <ligand>
        <name>carboxy-S-adenosyl-L-methionine</name>
        <dbReference type="ChEBI" id="CHEBI:134278"/>
    </ligand>
</feature>
<feature type="binding site" evidence="3">
    <location>
        <position position="107"/>
    </location>
    <ligand>
        <name>carboxy-S-adenosyl-L-methionine</name>
        <dbReference type="ChEBI" id="CHEBI:134278"/>
    </ligand>
</feature>
<dbReference type="EMBL" id="JACHXZ010000002">
    <property type="protein sequence ID" value="MBB3168686.1"/>
    <property type="molecule type" value="Genomic_DNA"/>
</dbReference>
<dbReference type="CDD" id="cd02440">
    <property type="entry name" value="AdoMet_MTases"/>
    <property type="match status" value="1"/>
</dbReference>
<evidence type="ECO:0000313" key="5">
    <source>
        <dbReference type="Proteomes" id="UP000559987"/>
    </source>
</evidence>
<dbReference type="NCBIfam" id="TIGR00452">
    <property type="entry name" value="tRNA 5-methoxyuridine(34)/uridine 5-oxyacetic acid(34) synthase CmoB"/>
    <property type="match status" value="1"/>
</dbReference>
<accession>A0A839US11</accession>
<dbReference type="Pfam" id="PF08003">
    <property type="entry name" value="Methyltransf_9"/>
    <property type="match status" value="1"/>
</dbReference>
<dbReference type="PANTHER" id="PTHR43464:SF95">
    <property type="entry name" value="TRNA U34 CARBOXYMETHYLTRANSFERASE"/>
    <property type="match status" value="1"/>
</dbReference>
<feature type="binding site" evidence="3">
    <location>
        <position position="317"/>
    </location>
    <ligand>
        <name>carboxy-S-adenosyl-L-methionine</name>
        <dbReference type="ChEBI" id="CHEBI:134278"/>
    </ligand>
</feature>
<dbReference type="GO" id="GO:0016765">
    <property type="term" value="F:transferase activity, transferring alkyl or aryl (other than methyl) groups"/>
    <property type="evidence" value="ECO:0007669"/>
    <property type="project" value="UniProtKB-UniRule"/>
</dbReference>
<feature type="binding site" evidence="3">
    <location>
        <begin position="182"/>
        <end position="183"/>
    </location>
    <ligand>
        <name>carboxy-S-adenosyl-L-methionine</name>
        <dbReference type="ChEBI" id="CHEBI:134278"/>
    </ligand>
</feature>
<dbReference type="Gene3D" id="3.40.50.150">
    <property type="entry name" value="Vaccinia Virus protein VP39"/>
    <property type="match status" value="1"/>
</dbReference>
<gene>
    <name evidence="3" type="primary">cmoB</name>
    <name evidence="4" type="ORF">FHS30_001870</name>
</gene>
<feature type="binding site" evidence="3">
    <location>
        <position position="198"/>
    </location>
    <ligand>
        <name>carboxy-S-adenosyl-L-methionine</name>
        <dbReference type="ChEBI" id="CHEBI:134278"/>
    </ligand>
</feature>
<feature type="binding site" evidence="3">
    <location>
        <position position="93"/>
    </location>
    <ligand>
        <name>carboxy-S-adenosyl-L-methionine</name>
        <dbReference type="ChEBI" id="CHEBI:134278"/>
    </ligand>
</feature>
<reference evidence="4 5" key="1">
    <citation type="submission" date="2020-08" db="EMBL/GenBank/DDBJ databases">
        <title>Genomic Encyclopedia of Type Strains, Phase III (KMG-III): the genomes of soil and plant-associated and newly described type strains.</title>
        <authorList>
            <person name="Whitman W."/>
        </authorList>
    </citation>
    <scope>NUCLEOTIDE SEQUENCE [LARGE SCALE GENOMIC DNA]</scope>
    <source>
        <strain evidence="4 5">CECT 8571</strain>
    </source>
</reference>
<dbReference type="InterPro" id="IPR027555">
    <property type="entry name" value="Mo5U34_MeTrfas-like"/>
</dbReference>
<comment type="catalytic activity">
    <reaction evidence="3">
        <text>carboxy-S-adenosyl-L-methionine + 5-hydroxyuridine(34) in tRNA = 5-carboxymethoxyuridine(34) in tRNA + S-adenosyl-L-homocysteine + H(+)</text>
        <dbReference type="Rhea" id="RHEA:52848"/>
        <dbReference type="Rhea" id="RHEA-COMP:13381"/>
        <dbReference type="Rhea" id="RHEA-COMP:13383"/>
        <dbReference type="ChEBI" id="CHEBI:15378"/>
        <dbReference type="ChEBI" id="CHEBI:57856"/>
        <dbReference type="ChEBI" id="CHEBI:134278"/>
        <dbReference type="ChEBI" id="CHEBI:136877"/>
        <dbReference type="ChEBI" id="CHEBI:136879"/>
    </reaction>
</comment>
<protein>
    <recommendedName>
        <fullName evidence="3">tRNA U34 carboxymethyltransferase</fullName>
        <ecNumber evidence="3">2.5.1.-</ecNumber>
    </recommendedName>
</protein>
<dbReference type="RefSeq" id="WP_183910145.1">
    <property type="nucleotide sequence ID" value="NZ_JACHXZ010000002.1"/>
</dbReference>
<comment type="caution">
    <text evidence="4">The sequence shown here is derived from an EMBL/GenBank/DDBJ whole genome shotgun (WGS) entry which is preliminary data.</text>
</comment>
<name>A0A839US11_9GAMM</name>
<organism evidence="4 5">
    <name type="scientific">Simiduia aestuariiviva</name>
    <dbReference type="NCBI Taxonomy" id="1510459"/>
    <lineage>
        <taxon>Bacteria</taxon>
        <taxon>Pseudomonadati</taxon>
        <taxon>Pseudomonadota</taxon>
        <taxon>Gammaproteobacteria</taxon>
        <taxon>Cellvibrionales</taxon>
        <taxon>Cellvibrionaceae</taxon>
        <taxon>Simiduia</taxon>
    </lineage>
</organism>
<dbReference type="AlphaFoldDB" id="A0A839US11"/>
<feature type="binding site" evidence="3">
    <location>
        <position position="202"/>
    </location>
    <ligand>
        <name>carboxy-S-adenosyl-L-methionine</name>
        <dbReference type="ChEBI" id="CHEBI:134278"/>
    </ligand>
</feature>
<dbReference type="InterPro" id="IPR029063">
    <property type="entry name" value="SAM-dependent_MTases_sf"/>
</dbReference>
<feature type="binding site" evidence="3">
    <location>
        <position position="112"/>
    </location>
    <ligand>
        <name>carboxy-S-adenosyl-L-methionine</name>
        <dbReference type="ChEBI" id="CHEBI:134278"/>
    </ligand>
</feature>
<proteinExistence type="inferred from homology"/>
<feature type="binding site" evidence="3">
    <location>
        <position position="132"/>
    </location>
    <ligand>
        <name>carboxy-S-adenosyl-L-methionine</name>
        <dbReference type="ChEBI" id="CHEBI:134278"/>
    </ligand>
</feature>
<comment type="function">
    <text evidence="3">Catalyzes carboxymethyl transfer from carboxy-S-adenosyl-L-methionine (Cx-SAM) to 5-hydroxyuridine (ho5U) to form 5-carboxymethoxyuridine (cmo5U) at position 34 in tRNAs.</text>
</comment>
<comment type="similarity">
    <text evidence="3">Belongs to the class I-like SAM-binding methyltransferase superfamily. CmoB family.</text>
</comment>
<dbReference type="NCBIfam" id="NF011650">
    <property type="entry name" value="PRK15068.1"/>
    <property type="match status" value="1"/>
</dbReference>
<dbReference type="PANTHER" id="PTHR43464">
    <property type="entry name" value="METHYLTRANSFERASE"/>
    <property type="match status" value="1"/>
</dbReference>
<dbReference type="InterPro" id="IPR010017">
    <property type="entry name" value="CmoB"/>
</dbReference>
<comment type="subunit">
    <text evidence="3">Homotetramer.</text>
</comment>
<dbReference type="GO" id="GO:0008168">
    <property type="term" value="F:methyltransferase activity"/>
    <property type="evidence" value="ECO:0007669"/>
    <property type="project" value="UniProtKB-KW"/>
</dbReference>
<evidence type="ECO:0000313" key="4">
    <source>
        <dbReference type="EMBL" id="MBB3168686.1"/>
    </source>
</evidence>
<dbReference type="SUPFAM" id="SSF53335">
    <property type="entry name" value="S-adenosyl-L-methionine-dependent methyltransferases"/>
    <property type="match status" value="1"/>
</dbReference>
<dbReference type="GO" id="GO:0032259">
    <property type="term" value="P:methylation"/>
    <property type="evidence" value="ECO:0007669"/>
    <property type="project" value="UniProtKB-KW"/>
</dbReference>
<sequence length="325" mass="37281">MNYLDFYRPLLAELSADARFAQWATQLPAQIEEGLSETRYGDLAQWRDSFLKLPKLRATQVDFSHGVTLDADLPTSQRQAIEQTLRELIPWRKGPYEIFGFPINTEWRSDWKWDRVAPHLDNLNGRHILDVGCGNGYHCWRMHGAGARRVIGIDPSPRFVMQFYSLKHFVGEVPVDVLPIGIEQLPANLGCFDTTFSMGVLYHRRSPMDHLRELRETLRAGGQLVLETLVIEGQMGEVLVPEGRYAKMNNVWFLPAPDTLLSWLRKCGFKNPRMVEMNTTSLDEQRTTDWMLYHSLNEFLDPIDKSKTAEGHPAPIRATFIAEAP</sequence>